<reference evidence="2 3" key="1">
    <citation type="journal article" date="2013" name="Stand. Genomic Sci.">
        <title>Genomic Encyclopedia of Type Strains, Phase I: The one thousand microbial genomes (KMG-I) project.</title>
        <authorList>
            <person name="Kyrpides N.C."/>
            <person name="Woyke T."/>
            <person name="Eisen J.A."/>
            <person name="Garrity G."/>
            <person name="Lilburn T.G."/>
            <person name="Beck B.J."/>
            <person name="Whitman W.B."/>
            <person name="Hugenholtz P."/>
            <person name="Klenk H.P."/>
        </authorList>
    </citation>
    <scope>NUCLEOTIDE SEQUENCE [LARGE SCALE GENOMIC DNA]</scope>
    <source>
        <strain evidence="2 3">DSM 45044</strain>
    </source>
</reference>
<feature type="compositionally biased region" description="Low complexity" evidence="1">
    <location>
        <begin position="105"/>
        <end position="117"/>
    </location>
</feature>
<dbReference type="Proteomes" id="UP000321617">
    <property type="component" value="Unassembled WGS sequence"/>
</dbReference>
<feature type="compositionally biased region" description="Basic residues" evidence="1">
    <location>
        <begin position="118"/>
        <end position="157"/>
    </location>
</feature>
<sequence>MQDAWRAYLELVLGVTEASRKKAAQVIRSLADQSGAKVEDLQGMAEDLLNAGTANRENLTKLIRFELDRALGKVGLATSEEVADLNDRIRDLEIQLRDARERAAAAEGRPATAAGKTTAKKAAKKTVKKTVKKASAAKKSTAKKSTAKKTTVKKTAKRAPGSSGGAA</sequence>
<dbReference type="RefSeq" id="WP_147136775.1">
    <property type="nucleotide sequence ID" value="NZ_BAABIJ010000001.1"/>
</dbReference>
<evidence type="ECO:0000313" key="2">
    <source>
        <dbReference type="EMBL" id="TWJ16408.1"/>
    </source>
</evidence>
<evidence type="ECO:0000256" key="1">
    <source>
        <dbReference type="SAM" id="MobiDB-lite"/>
    </source>
</evidence>
<comment type="caution">
    <text evidence="2">The sequence shown here is derived from an EMBL/GenBank/DDBJ whole genome shotgun (WGS) entry which is preliminary data.</text>
</comment>
<gene>
    <name evidence="2" type="ORF">LX16_2139</name>
</gene>
<protein>
    <recommendedName>
        <fullName evidence="4">Polyhydroxyalkanoate synthesis regulator phasin</fullName>
    </recommendedName>
</protein>
<accession>A0A562VEX7</accession>
<dbReference type="EMBL" id="VLLL01000005">
    <property type="protein sequence ID" value="TWJ16408.1"/>
    <property type="molecule type" value="Genomic_DNA"/>
</dbReference>
<evidence type="ECO:0008006" key="4">
    <source>
        <dbReference type="Google" id="ProtNLM"/>
    </source>
</evidence>
<organism evidence="2 3">
    <name type="scientific">Stackebrandtia albiflava</name>
    <dbReference type="NCBI Taxonomy" id="406432"/>
    <lineage>
        <taxon>Bacteria</taxon>
        <taxon>Bacillati</taxon>
        <taxon>Actinomycetota</taxon>
        <taxon>Actinomycetes</taxon>
        <taxon>Glycomycetales</taxon>
        <taxon>Glycomycetaceae</taxon>
        <taxon>Stackebrandtia</taxon>
    </lineage>
</organism>
<proteinExistence type="predicted"/>
<keyword evidence="3" id="KW-1185">Reference proteome</keyword>
<feature type="region of interest" description="Disordered" evidence="1">
    <location>
        <begin position="101"/>
        <end position="167"/>
    </location>
</feature>
<name>A0A562VEX7_9ACTN</name>
<dbReference type="AlphaFoldDB" id="A0A562VEX7"/>
<dbReference type="OrthoDB" id="4325800at2"/>
<evidence type="ECO:0000313" key="3">
    <source>
        <dbReference type="Proteomes" id="UP000321617"/>
    </source>
</evidence>